<feature type="coiled-coil region" evidence="1">
    <location>
        <begin position="260"/>
        <end position="287"/>
    </location>
</feature>
<protein>
    <submittedName>
        <fullName evidence="3">Uncharacterized protein</fullName>
    </submittedName>
</protein>
<reference evidence="3" key="2">
    <citation type="submission" date="2013-10" db="EMBL/GenBank/DDBJ databases">
        <authorList>
            <person name="Aslett M."/>
        </authorList>
    </citation>
    <scope>NUCLEOTIDE SEQUENCE [LARGE SCALE GENOMIC DNA]</scope>
    <source>
        <strain evidence="3">Weybridge</strain>
    </source>
</reference>
<keyword evidence="1" id="KW-0175">Coiled coil</keyword>
<feature type="region of interest" description="Disordered" evidence="2">
    <location>
        <begin position="1"/>
        <end position="29"/>
    </location>
</feature>
<feature type="compositionally biased region" description="Low complexity" evidence="2">
    <location>
        <begin position="1"/>
        <end position="22"/>
    </location>
</feature>
<dbReference type="GeneID" id="25336259"/>
<accession>U6M5N5</accession>
<dbReference type="RefSeq" id="XP_013336165.1">
    <property type="nucleotide sequence ID" value="XM_013480711.1"/>
</dbReference>
<evidence type="ECO:0000256" key="1">
    <source>
        <dbReference type="SAM" id="Coils"/>
    </source>
</evidence>
<proteinExistence type="predicted"/>
<reference evidence="3" key="1">
    <citation type="submission" date="2013-10" db="EMBL/GenBank/DDBJ databases">
        <title>Genomic analysis of the causative agents of coccidiosis in chickens.</title>
        <authorList>
            <person name="Reid A.J."/>
            <person name="Blake D."/>
            <person name="Billington K."/>
            <person name="Browne H."/>
            <person name="Dunn M."/>
            <person name="Hung S."/>
            <person name="Kawahara F."/>
            <person name="Miranda-Saavedra D."/>
            <person name="Mourier T."/>
            <person name="Nagra H."/>
            <person name="Otto T.D."/>
            <person name="Rawlings N."/>
            <person name="Sanchez A."/>
            <person name="Sanders M."/>
            <person name="Subramaniam C."/>
            <person name="Tay Y."/>
            <person name="Dear P."/>
            <person name="Doerig C."/>
            <person name="Gruber A."/>
            <person name="Parkinson J."/>
            <person name="Shirley M."/>
            <person name="Wan K.L."/>
            <person name="Berriman M."/>
            <person name="Tomley F."/>
            <person name="Pain A."/>
        </authorList>
    </citation>
    <scope>NUCLEOTIDE SEQUENCE [LARGE SCALE GENOMIC DNA]</scope>
    <source>
        <strain evidence="3">Weybridge</strain>
    </source>
</reference>
<name>U6M5N5_EIMMA</name>
<dbReference type="OMA" id="TMGANRA"/>
<dbReference type="Proteomes" id="UP000030763">
    <property type="component" value="Unassembled WGS sequence"/>
</dbReference>
<gene>
    <name evidence="3" type="ORF">EMWEY_00022730</name>
</gene>
<sequence>MPGSPSGSTSLGRFSSSASADSVQTNELSTYRSKGRELAQAMLSEVEDLLRGFDADLKMLNNKSRDVCHRSWSDTPLPTAELNVSASLDSCPLPSRSRQSWGARDSHMWRLPSSAVQTFSEDGGGEGTAFMTLIKNIYKMVSTDIAPRLHSVTQEVTELRKSNEMLSEKVERQRLRNDKLLEESEDLQAELRDKVKQLNEQRRVSKNLDIYEGENAMLKVELNSLRLRVEKLGGNNPPQPVAVREVEEKTEVPCKRASSNDWLKKENEELQKEVARWRTEASEKDLLINELKGVIKNITVAETPRSPVQRKLSAARPDPMLSSTMGANRALSDAASLDSPVGTALAIETPRGRIRSSLMEKLSPFSSAKRSPSVTTLAQDLRIPPAATAEGSNDHPTPAANKNRSRRRSVLPFVPLRAAAPAADAADKATVLDDRHDPPRGVASRLLEATSEAMEGALFELEDIRASRIKDTKAWECSNTHLKQLLAQAEAKLSAATAQTETLTSERNSAIAERREAQEKIDELSRQLQKSKSETAELQAALEKTEQKMQAAHKEAAAAELRLTEALTSAEKQIAELQDMVAFRNGIIMSVVLNSSDMPPEQHLQVNKSVGTSDAPAFGASDAEPPLRVPWKRPVANDEQEGAAGGCPLQLCSNKQLVQHSEDSRGRKFKVVFRQKDDTCCTTSGCLKLWSSGSADSALPLYSLQPPTGLEDETGPSRKFHPHAAPNAAFNRTGVDNNNRGL</sequence>
<organism evidence="3 4">
    <name type="scientific">Eimeria maxima</name>
    <name type="common">Coccidian parasite</name>
    <dbReference type="NCBI Taxonomy" id="5804"/>
    <lineage>
        <taxon>Eukaryota</taxon>
        <taxon>Sar</taxon>
        <taxon>Alveolata</taxon>
        <taxon>Apicomplexa</taxon>
        <taxon>Conoidasida</taxon>
        <taxon>Coccidia</taxon>
        <taxon>Eucoccidiorida</taxon>
        <taxon>Eimeriorina</taxon>
        <taxon>Eimeriidae</taxon>
        <taxon>Eimeria</taxon>
    </lineage>
</organism>
<keyword evidence="4" id="KW-1185">Reference proteome</keyword>
<evidence type="ECO:0000313" key="4">
    <source>
        <dbReference type="Proteomes" id="UP000030763"/>
    </source>
</evidence>
<evidence type="ECO:0000256" key="2">
    <source>
        <dbReference type="SAM" id="MobiDB-lite"/>
    </source>
</evidence>
<feature type="coiled-coil region" evidence="1">
    <location>
        <begin position="479"/>
        <end position="580"/>
    </location>
</feature>
<evidence type="ECO:0000313" key="3">
    <source>
        <dbReference type="EMBL" id="CDJ59517.1"/>
    </source>
</evidence>
<dbReference type="OrthoDB" id="346156at2759"/>
<dbReference type="EMBL" id="HG720499">
    <property type="protein sequence ID" value="CDJ59517.1"/>
    <property type="molecule type" value="Genomic_DNA"/>
</dbReference>
<dbReference type="VEuPathDB" id="ToxoDB:EMWEY_00022730"/>
<feature type="region of interest" description="Disordered" evidence="2">
    <location>
        <begin position="703"/>
        <end position="742"/>
    </location>
</feature>
<feature type="coiled-coil region" evidence="1">
    <location>
        <begin position="149"/>
        <end position="228"/>
    </location>
</feature>
<dbReference type="AlphaFoldDB" id="U6M5N5"/>
<feature type="region of interest" description="Disordered" evidence="2">
    <location>
        <begin position="384"/>
        <end position="407"/>
    </location>
</feature>